<gene>
    <name evidence="1" type="ORF">ORAREDHAP_LOCUS41527</name>
</gene>
<name>A0A6J5XX17_PRUAR</name>
<dbReference type="EMBL" id="CAEKKB010000007">
    <property type="protein sequence ID" value="CAB4316355.1"/>
    <property type="molecule type" value="Genomic_DNA"/>
</dbReference>
<protein>
    <submittedName>
        <fullName evidence="1">Uncharacterized protein</fullName>
    </submittedName>
</protein>
<evidence type="ECO:0000313" key="1">
    <source>
        <dbReference type="EMBL" id="CAB4316355.1"/>
    </source>
</evidence>
<accession>A0A6J5XX17</accession>
<reference evidence="2" key="1">
    <citation type="journal article" date="2020" name="Genome Biol.">
        <title>Gamete binning: chromosome-level and haplotype-resolved genome assembly enabled by high-throughput single-cell sequencing of gamete genomes.</title>
        <authorList>
            <person name="Campoy J.A."/>
            <person name="Sun H."/>
            <person name="Goel M."/>
            <person name="Jiao W.-B."/>
            <person name="Folz-Donahue K."/>
            <person name="Wang N."/>
            <person name="Rubio M."/>
            <person name="Liu C."/>
            <person name="Kukat C."/>
            <person name="Ruiz D."/>
            <person name="Huettel B."/>
            <person name="Schneeberger K."/>
        </authorList>
    </citation>
    <scope>NUCLEOTIDE SEQUENCE [LARGE SCALE GENOMIC DNA]</scope>
    <source>
        <strain evidence="2">cv. Rojo Pasion</strain>
    </source>
</reference>
<evidence type="ECO:0000313" key="2">
    <source>
        <dbReference type="Proteomes" id="UP000507245"/>
    </source>
</evidence>
<proteinExistence type="predicted"/>
<dbReference type="Proteomes" id="UP000507245">
    <property type="component" value="Unassembled WGS sequence"/>
</dbReference>
<keyword evidence="2" id="KW-1185">Reference proteome</keyword>
<organism evidence="1 2">
    <name type="scientific">Prunus armeniaca</name>
    <name type="common">Apricot</name>
    <name type="synonym">Armeniaca vulgaris</name>
    <dbReference type="NCBI Taxonomy" id="36596"/>
    <lineage>
        <taxon>Eukaryota</taxon>
        <taxon>Viridiplantae</taxon>
        <taxon>Streptophyta</taxon>
        <taxon>Embryophyta</taxon>
        <taxon>Tracheophyta</taxon>
        <taxon>Spermatophyta</taxon>
        <taxon>Magnoliopsida</taxon>
        <taxon>eudicotyledons</taxon>
        <taxon>Gunneridae</taxon>
        <taxon>Pentapetalae</taxon>
        <taxon>rosids</taxon>
        <taxon>fabids</taxon>
        <taxon>Rosales</taxon>
        <taxon>Rosaceae</taxon>
        <taxon>Amygdaloideae</taxon>
        <taxon>Amygdaleae</taxon>
        <taxon>Prunus</taxon>
    </lineage>
</organism>
<sequence>MAKWYGLWRSLGWAIEASEIRGCHLKSGPSWEARFRGGLLGPCTFGKEAKAGIEGLGFASSSFVKAELARRFCVFGKVAGLFKSSEIESSWGLEHPARLSVQGGVESAIDSGEVGLSSLCHWGGLARSWSRSGTGCRSFGKVSAVSTISAELSFGSWADRVSPFPSERCLPFGKQRFEGALSTLVELGPRLGSRSIAELLGLAFGEFRNLRLLRQVPGVEAPVLRSWVPGKIVGAAWRWVFAGFELGGVGKGCVNKGPGTVADFEEGRGVGGAGAVRVDRKIEIPLFFFLFSARVLELGRFDKWVPGLGRLGALIKLLEVSLGLKFRAGPSGRNSWELCEALDFLAQPLIKLFDSFRLELVVLQQLGAWPGQSL</sequence>
<dbReference type="AlphaFoldDB" id="A0A6J5XX17"/>